<keyword evidence="4 10" id="KW-0808">Transferase</keyword>
<evidence type="ECO:0000313" key="13">
    <source>
        <dbReference type="Proteomes" id="UP001258181"/>
    </source>
</evidence>
<dbReference type="PANTHER" id="PTHR39321">
    <property type="entry name" value="NICOTINATE-NUCLEOTIDE ADENYLYLTRANSFERASE-RELATED"/>
    <property type="match status" value="1"/>
</dbReference>
<evidence type="ECO:0000256" key="5">
    <source>
        <dbReference type="ARBA" id="ARBA00022695"/>
    </source>
</evidence>
<dbReference type="Gene3D" id="3.40.50.620">
    <property type="entry name" value="HUPs"/>
    <property type="match status" value="1"/>
</dbReference>
<evidence type="ECO:0000256" key="7">
    <source>
        <dbReference type="ARBA" id="ARBA00022840"/>
    </source>
</evidence>
<dbReference type="InterPro" id="IPR004821">
    <property type="entry name" value="Cyt_trans-like"/>
</dbReference>
<comment type="similarity">
    <text evidence="10">Belongs to the NadD family.</text>
</comment>
<keyword evidence="5 10" id="KW-0548">Nucleotidyltransferase</keyword>
<keyword evidence="3 10" id="KW-0662">Pyridine nucleotide biosynthesis</keyword>
<dbReference type="GO" id="GO:0004515">
    <property type="term" value="F:nicotinate-nucleotide adenylyltransferase activity"/>
    <property type="evidence" value="ECO:0007669"/>
    <property type="project" value="UniProtKB-EC"/>
</dbReference>
<evidence type="ECO:0000256" key="3">
    <source>
        <dbReference type="ARBA" id="ARBA00022642"/>
    </source>
</evidence>
<dbReference type="EC" id="2.7.7.18" evidence="10"/>
<evidence type="ECO:0000256" key="1">
    <source>
        <dbReference type="ARBA" id="ARBA00002324"/>
    </source>
</evidence>
<dbReference type="InterPro" id="IPR014729">
    <property type="entry name" value="Rossmann-like_a/b/a_fold"/>
</dbReference>
<evidence type="ECO:0000256" key="2">
    <source>
        <dbReference type="ARBA" id="ARBA00005019"/>
    </source>
</evidence>
<feature type="domain" description="Cytidyltransferase-like" evidence="11">
    <location>
        <begin position="7"/>
        <end position="165"/>
    </location>
</feature>
<evidence type="ECO:0000256" key="4">
    <source>
        <dbReference type="ARBA" id="ARBA00022679"/>
    </source>
</evidence>
<dbReference type="NCBIfam" id="NF000840">
    <property type="entry name" value="PRK00071.1-3"/>
    <property type="match status" value="1"/>
</dbReference>
<dbReference type="NCBIfam" id="NF000841">
    <property type="entry name" value="PRK00071.1-4"/>
    <property type="match status" value="1"/>
</dbReference>
<dbReference type="HAMAP" id="MF_00244">
    <property type="entry name" value="NaMN_adenylyltr"/>
    <property type="match status" value="1"/>
</dbReference>
<proteinExistence type="inferred from homology"/>
<name>A0ABU1U094_9BACL</name>
<dbReference type="SUPFAM" id="SSF52374">
    <property type="entry name" value="Nucleotidylyl transferase"/>
    <property type="match status" value="1"/>
</dbReference>
<dbReference type="EMBL" id="JAVDWA010000002">
    <property type="protein sequence ID" value="MDR7072826.1"/>
    <property type="molecule type" value="Genomic_DNA"/>
</dbReference>
<dbReference type="NCBIfam" id="TIGR00482">
    <property type="entry name" value="nicotinate (nicotinamide) nucleotide adenylyltransferase"/>
    <property type="match status" value="1"/>
</dbReference>
<dbReference type="RefSeq" id="WP_310258120.1">
    <property type="nucleotide sequence ID" value="NZ_JAVDWA010000002.1"/>
</dbReference>
<keyword evidence="7 10" id="KW-0067">ATP-binding</keyword>
<accession>A0ABU1U094</accession>
<gene>
    <name evidence="10" type="primary">nadD</name>
    <name evidence="12" type="ORF">J2X07_001803</name>
</gene>
<evidence type="ECO:0000256" key="6">
    <source>
        <dbReference type="ARBA" id="ARBA00022741"/>
    </source>
</evidence>
<sequence length="192" mass="22349">MNRHIGLFGGTFNPPHVGHLIIAQEACSQLKLDEVWWMPVSKPPHKNAVNEVTDQHRISMVEKTIGNNNHFSLSLLEFERSGPSYTIDTMRLLTDKYPDVTFTFIMGGDMVHSLDSWHQIDQLKELVQFAGVGRENYPVDDHWKKYNVKHVEVPRIAVSSTFIRSKCKKDENIRYYVTDGVWDFIKENRLYE</sequence>
<evidence type="ECO:0000256" key="8">
    <source>
        <dbReference type="ARBA" id="ARBA00023027"/>
    </source>
</evidence>
<evidence type="ECO:0000256" key="10">
    <source>
        <dbReference type="HAMAP-Rule" id="MF_00244"/>
    </source>
</evidence>
<evidence type="ECO:0000259" key="11">
    <source>
        <dbReference type="Pfam" id="PF01467"/>
    </source>
</evidence>
<keyword evidence="13" id="KW-1185">Reference proteome</keyword>
<organism evidence="12 13">
    <name type="scientific">Fictibacillus barbaricus</name>
    <dbReference type="NCBI Taxonomy" id="182136"/>
    <lineage>
        <taxon>Bacteria</taxon>
        <taxon>Bacillati</taxon>
        <taxon>Bacillota</taxon>
        <taxon>Bacilli</taxon>
        <taxon>Bacillales</taxon>
        <taxon>Fictibacillaceae</taxon>
        <taxon>Fictibacillus</taxon>
    </lineage>
</organism>
<dbReference type="InterPro" id="IPR005248">
    <property type="entry name" value="NadD/NMNAT"/>
</dbReference>
<comment type="caution">
    <text evidence="12">The sequence shown here is derived from an EMBL/GenBank/DDBJ whole genome shotgun (WGS) entry which is preliminary data.</text>
</comment>
<comment type="pathway">
    <text evidence="2 10">Cofactor biosynthesis; NAD(+) biosynthesis; deamido-NAD(+) from nicotinate D-ribonucleotide: step 1/1.</text>
</comment>
<dbReference type="Proteomes" id="UP001258181">
    <property type="component" value="Unassembled WGS sequence"/>
</dbReference>
<keyword evidence="6 10" id="KW-0547">Nucleotide-binding</keyword>
<evidence type="ECO:0000256" key="9">
    <source>
        <dbReference type="ARBA" id="ARBA00048721"/>
    </source>
</evidence>
<protein>
    <recommendedName>
        <fullName evidence="10">Probable nicotinate-nucleotide adenylyltransferase</fullName>
        <ecNumber evidence="10">2.7.7.18</ecNumber>
    </recommendedName>
    <alternativeName>
        <fullName evidence="10">Deamido-NAD(+) diphosphorylase</fullName>
    </alternativeName>
    <alternativeName>
        <fullName evidence="10">Deamido-NAD(+) pyrophosphorylase</fullName>
    </alternativeName>
    <alternativeName>
        <fullName evidence="10">Nicotinate mononucleotide adenylyltransferase</fullName>
        <shortName evidence="10">NaMN adenylyltransferase</shortName>
    </alternativeName>
</protein>
<dbReference type="NCBIfam" id="TIGR00125">
    <property type="entry name" value="cyt_tran_rel"/>
    <property type="match status" value="1"/>
</dbReference>
<evidence type="ECO:0000313" key="12">
    <source>
        <dbReference type="EMBL" id="MDR7072826.1"/>
    </source>
</evidence>
<reference evidence="12 13" key="1">
    <citation type="submission" date="2023-07" db="EMBL/GenBank/DDBJ databases">
        <title>Sorghum-associated microbial communities from plants grown in Nebraska, USA.</title>
        <authorList>
            <person name="Schachtman D."/>
        </authorList>
    </citation>
    <scope>NUCLEOTIDE SEQUENCE [LARGE SCALE GENOMIC DNA]</scope>
    <source>
        <strain evidence="12 13">BE211</strain>
    </source>
</reference>
<comment type="catalytic activity">
    <reaction evidence="9 10">
        <text>nicotinate beta-D-ribonucleotide + ATP + H(+) = deamido-NAD(+) + diphosphate</text>
        <dbReference type="Rhea" id="RHEA:22860"/>
        <dbReference type="ChEBI" id="CHEBI:15378"/>
        <dbReference type="ChEBI" id="CHEBI:30616"/>
        <dbReference type="ChEBI" id="CHEBI:33019"/>
        <dbReference type="ChEBI" id="CHEBI:57502"/>
        <dbReference type="ChEBI" id="CHEBI:58437"/>
        <dbReference type="EC" id="2.7.7.18"/>
    </reaction>
</comment>
<keyword evidence="8 10" id="KW-0520">NAD</keyword>
<dbReference type="CDD" id="cd02165">
    <property type="entry name" value="NMNAT"/>
    <property type="match status" value="1"/>
</dbReference>
<dbReference type="PANTHER" id="PTHR39321:SF3">
    <property type="entry name" value="PHOSPHOPANTETHEINE ADENYLYLTRANSFERASE"/>
    <property type="match status" value="1"/>
</dbReference>
<dbReference type="Pfam" id="PF01467">
    <property type="entry name" value="CTP_transf_like"/>
    <property type="match status" value="1"/>
</dbReference>
<comment type="function">
    <text evidence="1 10">Catalyzes the reversible adenylation of nicotinate mononucleotide (NaMN) to nicotinic acid adenine dinucleotide (NaAD).</text>
</comment>